<dbReference type="Proteomes" id="UP001139028">
    <property type="component" value="Unassembled WGS sequence"/>
</dbReference>
<evidence type="ECO:0000313" key="1">
    <source>
        <dbReference type="EMBL" id="MCO1336298.1"/>
    </source>
</evidence>
<protein>
    <submittedName>
        <fullName evidence="1">Uncharacterized protein</fullName>
    </submittedName>
</protein>
<accession>A0A9X2J6I0</accession>
<comment type="caution">
    <text evidence="1">The sequence shown here is derived from an EMBL/GenBank/DDBJ whole genome shotgun (WGS) entry which is preliminary data.</text>
</comment>
<dbReference type="RefSeq" id="WP_252471877.1">
    <property type="nucleotide sequence ID" value="NZ_JALBWM010000121.1"/>
</dbReference>
<gene>
    <name evidence="1" type="ORF">MO867_18355</name>
</gene>
<keyword evidence="2" id="KW-1185">Reference proteome</keyword>
<dbReference type="AlphaFoldDB" id="A0A9X2J6I0"/>
<evidence type="ECO:0000313" key="2">
    <source>
        <dbReference type="Proteomes" id="UP001139028"/>
    </source>
</evidence>
<reference evidence="1" key="1">
    <citation type="journal article" date="2022" name="Arch. Microbiol.">
        <title>Microbulbifer okhotskensis sp. nov., isolated from a deep bottom sediment of the Okhotsk Sea.</title>
        <authorList>
            <person name="Romanenko L."/>
            <person name="Kurilenko V."/>
            <person name="Otstavnykh N."/>
            <person name="Velansky P."/>
            <person name="Isaeva M."/>
            <person name="Mikhailov V."/>
        </authorList>
    </citation>
    <scope>NUCLEOTIDE SEQUENCE</scope>
    <source>
        <strain evidence="1">OS29</strain>
    </source>
</reference>
<name>A0A9X2J6I0_9GAMM</name>
<dbReference type="EMBL" id="JALBWM010000121">
    <property type="protein sequence ID" value="MCO1336298.1"/>
    <property type="molecule type" value="Genomic_DNA"/>
</dbReference>
<sequence>MLTTATSPNSCTDGIALARGVAAIVEEYPWLSANKSDYIVRAYPRMYLVLPKIPGEQTVGNEQPNAPVDKETCQVINVFLTS</sequence>
<organism evidence="1 2">
    <name type="scientific">Microbulbifer okhotskensis</name>
    <dbReference type="NCBI Taxonomy" id="2926617"/>
    <lineage>
        <taxon>Bacteria</taxon>
        <taxon>Pseudomonadati</taxon>
        <taxon>Pseudomonadota</taxon>
        <taxon>Gammaproteobacteria</taxon>
        <taxon>Cellvibrionales</taxon>
        <taxon>Microbulbiferaceae</taxon>
        <taxon>Microbulbifer</taxon>
    </lineage>
</organism>
<proteinExistence type="predicted"/>